<protein>
    <submittedName>
        <fullName evidence="1">Uncharacterized protein</fullName>
    </submittedName>
</protein>
<dbReference type="EMBL" id="ML978134">
    <property type="protein sequence ID" value="KAF2094512.1"/>
    <property type="molecule type" value="Genomic_DNA"/>
</dbReference>
<name>A0A9P4M4Q8_9PEZI</name>
<dbReference type="Proteomes" id="UP000799772">
    <property type="component" value="Unassembled WGS sequence"/>
</dbReference>
<keyword evidence="2" id="KW-1185">Reference proteome</keyword>
<proteinExistence type="predicted"/>
<accession>A0A9P4M4Q8</accession>
<dbReference type="OrthoDB" id="1022638at2759"/>
<sequence length="107" mass="12484">MIERTIERKKYPNYMAKWAFGHFPKDSGVCRLLVDFYAYQHDESWITMEKSKLGRDDSVQAPAEFWKAVLATVFKEGPNIYASGPKPWQKDRCQYHKHPDGEPKCSA</sequence>
<reference evidence="1" key="1">
    <citation type="journal article" date="2020" name="Stud. Mycol.">
        <title>101 Dothideomycetes genomes: a test case for predicting lifestyles and emergence of pathogens.</title>
        <authorList>
            <person name="Haridas S."/>
            <person name="Albert R."/>
            <person name="Binder M."/>
            <person name="Bloem J."/>
            <person name="Labutti K."/>
            <person name="Salamov A."/>
            <person name="Andreopoulos B."/>
            <person name="Baker S."/>
            <person name="Barry K."/>
            <person name="Bills G."/>
            <person name="Bluhm B."/>
            <person name="Cannon C."/>
            <person name="Castanera R."/>
            <person name="Culley D."/>
            <person name="Daum C."/>
            <person name="Ezra D."/>
            <person name="Gonzalez J."/>
            <person name="Henrissat B."/>
            <person name="Kuo A."/>
            <person name="Liang C."/>
            <person name="Lipzen A."/>
            <person name="Lutzoni F."/>
            <person name="Magnuson J."/>
            <person name="Mondo S."/>
            <person name="Nolan M."/>
            <person name="Ohm R."/>
            <person name="Pangilinan J."/>
            <person name="Park H.-J."/>
            <person name="Ramirez L."/>
            <person name="Alfaro M."/>
            <person name="Sun H."/>
            <person name="Tritt A."/>
            <person name="Yoshinaga Y."/>
            <person name="Zwiers L.-H."/>
            <person name="Turgeon B."/>
            <person name="Goodwin S."/>
            <person name="Spatafora J."/>
            <person name="Crous P."/>
            <person name="Grigoriev I."/>
        </authorList>
    </citation>
    <scope>NUCLEOTIDE SEQUENCE</scope>
    <source>
        <strain evidence="1">CBS 133067</strain>
    </source>
</reference>
<evidence type="ECO:0000313" key="1">
    <source>
        <dbReference type="EMBL" id="KAF2094512.1"/>
    </source>
</evidence>
<evidence type="ECO:0000313" key="2">
    <source>
        <dbReference type="Proteomes" id="UP000799772"/>
    </source>
</evidence>
<dbReference type="AlphaFoldDB" id="A0A9P4M4Q8"/>
<gene>
    <name evidence="1" type="ORF">NA57DRAFT_80316</name>
</gene>
<comment type="caution">
    <text evidence="1">The sequence shown here is derived from an EMBL/GenBank/DDBJ whole genome shotgun (WGS) entry which is preliminary data.</text>
</comment>
<organism evidence="1 2">
    <name type="scientific">Rhizodiscina lignyota</name>
    <dbReference type="NCBI Taxonomy" id="1504668"/>
    <lineage>
        <taxon>Eukaryota</taxon>
        <taxon>Fungi</taxon>
        <taxon>Dikarya</taxon>
        <taxon>Ascomycota</taxon>
        <taxon>Pezizomycotina</taxon>
        <taxon>Dothideomycetes</taxon>
        <taxon>Pleosporomycetidae</taxon>
        <taxon>Aulographales</taxon>
        <taxon>Rhizodiscinaceae</taxon>
        <taxon>Rhizodiscina</taxon>
    </lineage>
</organism>